<feature type="transmembrane region" description="Helical" evidence="7">
    <location>
        <begin position="130"/>
        <end position="155"/>
    </location>
</feature>
<dbReference type="GO" id="GO:0140359">
    <property type="term" value="F:ABC-type transporter activity"/>
    <property type="evidence" value="ECO:0007669"/>
    <property type="project" value="InterPro"/>
</dbReference>
<keyword evidence="2 7" id="KW-0812">Transmembrane</keyword>
<evidence type="ECO:0000256" key="7">
    <source>
        <dbReference type="SAM" id="Phobius"/>
    </source>
</evidence>
<dbReference type="OrthoDB" id="9786643at2"/>
<evidence type="ECO:0000256" key="1">
    <source>
        <dbReference type="ARBA" id="ARBA00004141"/>
    </source>
</evidence>
<feature type="compositionally biased region" description="Polar residues" evidence="6">
    <location>
        <begin position="1"/>
        <end position="18"/>
    </location>
</feature>
<dbReference type="PIRSF" id="PIRSF006648">
    <property type="entry name" value="DrrB"/>
    <property type="match status" value="1"/>
</dbReference>
<reference evidence="9 10" key="1">
    <citation type="submission" date="2018-03" db="EMBL/GenBank/DDBJ databases">
        <title>Genomic Encyclopedia of Archaeal and Bacterial Type Strains, Phase II (KMG-II): from individual species to whole genera.</title>
        <authorList>
            <person name="Goeker M."/>
        </authorList>
    </citation>
    <scope>NUCLEOTIDE SEQUENCE [LARGE SCALE GENOMIC DNA]</scope>
    <source>
        <strain evidence="9 10">DSM 45211</strain>
    </source>
</reference>
<evidence type="ECO:0000256" key="4">
    <source>
        <dbReference type="ARBA" id="ARBA00023136"/>
    </source>
</evidence>
<feature type="transmembrane region" description="Helical" evidence="7">
    <location>
        <begin position="47"/>
        <end position="65"/>
    </location>
</feature>
<protein>
    <submittedName>
        <fullName evidence="9">ABC-2 type transport system permease protein</fullName>
    </submittedName>
</protein>
<dbReference type="InterPro" id="IPR000412">
    <property type="entry name" value="ABC_2_transport"/>
</dbReference>
<accession>A0A2P8EB82</accession>
<dbReference type="InterPro" id="IPR047817">
    <property type="entry name" value="ABC2_TM_bact-type"/>
</dbReference>
<comment type="caution">
    <text evidence="9">The sequence shown here is derived from an EMBL/GenBank/DDBJ whole genome shotgun (WGS) entry which is preliminary data.</text>
</comment>
<dbReference type="InterPro" id="IPR051784">
    <property type="entry name" value="Nod_factor_ABC_transporter"/>
</dbReference>
<dbReference type="AlphaFoldDB" id="A0A2P8EB82"/>
<organism evidence="9 10">
    <name type="scientific">Haloactinopolyspora alba</name>
    <dbReference type="NCBI Taxonomy" id="648780"/>
    <lineage>
        <taxon>Bacteria</taxon>
        <taxon>Bacillati</taxon>
        <taxon>Actinomycetota</taxon>
        <taxon>Actinomycetes</taxon>
        <taxon>Jiangellales</taxon>
        <taxon>Jiangellaceae</taxon>
        <taxon>Haloactinopolyspora</taxon>
    </lineage>
</organism>
<gene>
    <name evidence="9" type="ORF">CLV30_102108</name>
</gene>
<dbReference type="Pfam" id="PF12698">
    <property type="entry name" value="ABC2_membrane_3"/>
    <property type="match status" value="1"/>
</dbReference>
<feature type="region of interest" description="Disordered" evidence="6">
    <location>
        <begin position="1"/>
        <end position="22"/>
    </location>
</feature>
<feature type="transmembrane region" description="Helical" evidence="7">
    <location>
        <begin position="200"/>
        <end position="219"/>
    </location>
</feature>
<feature type="transmembrane region" description="Helical" evidence="7">
    <location>
        <begin position="85"/>
        <end position="109"/>
    </location>
</feature>
<dbReference type="GO" id="GO:0046677">
    <property type="term" value="P:response to antibiotic"/>
    <property type="evidence" value="ECO:0007669"/>
    <property type="project" value="UniProtKB-KW"/>
</dbReference>
<dbReference type="InterPro" id="IPR013525">
    <property type="entry name" value="ABC2_TM"/>
</dbReference>
<name>A0A2P8EB82_9ACTN</name>
<evidence type="ECO:0000256" key="3">
    <source>
        <dbReference type="ARBA" id="ARBA00022989"/>
    </source>
</evidence>
<evidence type="ECO:0000259" key="8">
    <source>
        <dbReference type="PROSITE" id="PS51012"/>
    </source>
</evidence>
<feature type="transmembrane region" description="Helical" evidence="7">
    <location>
        <begin position="260"/>
        <end position="281"/>
    </location>
</feature>
<keyword evidence="5" id="KW-0046">Antibiotic resistance</keyword>
<evidence type="ECO:0000313" key="10">
    <source>
        <dbReference type="Proteomes" id="UP000243528"/>
    </source>
</evidence>
<keyword evidence="10" id="KW-1185">Reference proteome</keyword>
<comment type="subcellular location">
    <subcellularLocation>
        <location evidence="1">Membrane</location>
        <topology evidence="1">Multi-pass membrane protein</topology>
    </subcellularLocation>
</comment>
<evidence type="ECO:0000313" key="9">
    <source>
        <dbReference type="EMBL" id="PSL06722.1"/>
    </source>
</evidence>
<keyword evidence="4 7" id="KW-0472">Membrane</keyword>
<dbReference type="Proteomes" id="UP000243528">
    <property type="component" value="Unassembled WGS sequence"/>
</dbReference>
<feature type="domain" description="ABC transmembrane type-2" evidence="8">
    <location>
        <begin position="45"/>
        <end position="287"/>
    </location>
</feature>
<dbReference type="GO" id="GO:0043190">
    <property type="term" value="C:ATP-binding cassette (ABC) transporter complex"/>
    <property type="evidence" value="ECO:0007669"/>
    <property type="project" value="InterPro"/>
</dbReference>
<dbReference type="PANTHER" id="PTHR43229">
    <property type="entry name" value="NODULATION PROTEIN J"/>
    <property type="match status" value="1"/>
</dbReference>
<evidence type="ECO:0000256" key="5">
    <source>
        <dbReference type="ARBA" id="ARBA00023251"/>
    </source>
</evidence>
<dbReference type="PANTHER" id="PTHR43229:SF2">
    <property type="entry name" value="NODULATION PROTEIN J"/>
    <property type="match status" value="1"/>
</dbReference>
<feature type="transmembrane region" description="Helical" evidence="7">
    <location>
        <begin position="167"/>
        <end position="188"/>
    </location>
</feature>
<dbReference type="EMBL" id="PYGE01000002">
    <property type="protein sequence ID" value="PSL06722.1"/>
    <property type="molecule type" value="Genomic_DNA"/>
</dbReference>
<sequence length="292" mass="31264">MSRTTASAHERSTATPSPDRTKPSTLRIAVARTILETRIYFRERDSVVFSFLFPVVLLGLFATVFGGGETVFGEATGGGVDFARYFLPGMVAAGIMLVSFQTLAIGIAVERDEGTLKRLRGTPMPPAAYFLGKVGMVLLTGLAQVALLLAVAAVAFDVPLPGDAGSWLRFAWVYLLGTAAGTVLGLAYSSVPSSARSASAVVLAPVLILQFISGVFFVFNDLPSWLQNVASVFPLKWLAQGMRSVFLPDRLEPMEVSGSWQLAPTALILSVWLVAGLLLCARTFRWGRKGDS</sequence>
<keyword evidence="3 7" id="KW-1133">Transmembrane helix</keyword>
<dbReference type="RefSeq" id="WP_106535748.1">
    <property type="nucleotide sequence ID" value="NZ_ML142898.1"/>
</dbReference>
<evidence type="ECO:0000256" key="6">
    <source>
        <dbReference type="SAM" id="MobiDB-lite"/>
    </source>
</evidence>
<dbReference type="PROSITE" id="PS51012">
    <property type="entry name" value="ABC_TM2"/>
    <property type="match status" value="1"/>
</dbReference>
<evidence type="ECO:0000256" key="2">
    <source>
        <dbReference type="ARBA" id="ARBA00022692"/>
    </source>
</evidence>
<proteinExistence type="predicted"/>